<dbReference type="Proteomes" id="UP000299084">
    <property type="component" value="Unassembled WGS sequence"/>
</dbReference>
<keyword evidence="3" id="KW-1185">Reference proteome</keyword>
<name>A0A5N4D095_CAMDR</name>
<feature type="compositionally biased region" description="Polar residues" evidence="1">
    <location>
        <begin position="89"/>
        <end position="102"/>
    </location>
</feature>
<dbReference type="EMBL" id="JWIN03000017">
    <property type="protein sequence ID" value="KAB1264496.1"/>
    <property type="molecule type" value="Genomic_DNA"/>
</dbReference>
<sequence>MVDPAEFARGFSAAFHSQFWSFLGSGCWQAADVGNALECQATPLGESGSLRSVVMGYLLGGERPDDQEKLLDRDTASQGPGSCPVCPTGSVSSQRAKSSPQRAQRLNVKAETLAPSASRTALGCFCDLPTHAQSRWARPEPTSGCDLIFLLKGAGVGGEDRGGWRDQCLVSLIYSWSAAKCPSTDDWIKKLWYIYTMEYYSAMKRNKIMPFAATWNFGFPGAWKSAGICAMQGPVTGYTRSETHRGCVEDFPAKIKVGEVGPALSSHCSPCGVTGARRT</sequence>
<protein>
    <submittedName>
        <fullName evidence="2">LINE-1 retrotransposable element ORF2 protein</fullName>
    </submittedName>
</protein>
<organism evidence="2 3">
    <name type="scientific">Camelus dromedarius</name>
    <name type="common">Dromedary</name>
    <name type="synonym">Arabian camel</name>
    <dbReference type="NCBI Taxonomy" id="9838"/>
    <lineage>
        <taxon>Eukaryota</taxon>
        <taxon>Metazoa</taxon>
        <taxon>Chordata</taxon>
        <taxon>Craniata</taxon>
        <taxon>Vertebrata</taxon>
        <taxon>Euteleostomi</taxon>
        <taxon>Mammalia</taxon>
        <taxon>Eutheria</taxon>
        <taxon>Laurasiatheria</taxon>
        <taxon>Artiodactyla</taxon>
        <taxon>Tylopoda</taxon>
        <taxon>Camelidae</taxon>
        <taxon>Camelus</taxon>
    </lineage>
</organism>
<accession>A0A5N4D095</accession>
<proteinExistence type="predicted"/>
<dbReference type="AlphaFoldDB" id="A0A5N4D095"/>
<evidence type="ECO:0000313" key="2">
    <source>
        <dbReference type="EMBL" id="KAB1264496.1"/>
    </source>
</evidence>
<gene>
    <name evidence="2" type="ORF">Cadr_000020257</name>
</gene>
<feature type="region of interest" description="Disordered" evidence="1">
    <location>
        <begin position="72"/>
        <end position="102"/>
    </location>
</feature>
<evidence type="ECO:0000256" key="1">
    <source>
        <dbReference type="SAM" id="MobiDB-lite"/>
    </source>
</evidence>
<comment type="caution">
    <text evidence="2">The sequence shown here is derived from an EMBL/GenBank/DDBJ whole genome shotgun (WGS) entry which is preliminary data.</text>
</comment>
<reference evidence="2 3" key="1">
    <citation type="journal article" date="2019" name="Mol. Ecol. Resour.">
        <title>Improving Illumina assemblies with Hi-C and long reads: an example with the North African dromedary.</title>
        <authorList>
            <person name="Elbers J.P."/>
            <person name="Rogers M.F."/>
            <person name="Perelman P.L."/>
            <person name="Proskuryakova A.A."/>
            <person name="Serdyukova N.A."/>
            <person name="Johnson W.E."/>
            <person name="Horin P."/>
            <person name="Corander J."/>
            <person name="Murphy D."/>
            <person name="Burger P.A."/>
        </authorList>
    </citation>
    <scope>NUCLEOTIDE SEQUENCE [LARGE SCALE GENOMIC DNA]</scope>
    <source>
        <strain evidence="2">Drom800</strain>
        <tissue evidence="2">Blood</tissue>
    </source>
</reference>
<evidence type="ECO:0000313" key="3">
    <source>
        <dbReference type="Proteomes" id="UP000299084"/>
    </source>
</evidence>